<organism evidence="1">
    <name type="scientific">termite gut metagenome</name>
    <dbReference type="NCBI Taxonomy" id="433724"/>
    <lineage>
        <taxon>unclassified sequences</taxon>
        <taxon>metagenomes</taxon>
        <taxon>organismal metagenomes</taxon>
    </lineage>
</organism>
<protein>
    <submittedName>
        <fullName evidence="1">Uncharacterized protein</fullName>
    </submittedName>
</protein>
<sequence length="220" mass="25656">MDTISFGLISEGVSEHNIIKHIIARFLGDDNCRIRQIQPEVNKDGKQASYGGWLGVLKYCREENFNNILSVNDYIVIQIDTDTSEEIGYDVKKTKENNVLKTGEELYNDICKRLLKNISAEKRREYADKILFAICFNEIECWLLPLYYTDRTKCNTTNCIRKLNQKIELKIPDKDKNSPNAQRAYQKILKKLRNPEKIKACSEHNTGFRKFVEQLNKINN</sequence>
<accession>A0A5J4RD80</accession>
<proteinExistence type="predicted"/>
<reference evidence="1" key="1">
    <citation type="submission" date="2019-03" db="EMBL/GenBank/DDBJ databases">
        <title>Single cell metagenomics reveals metabolic interactions within the superorganism composed of flagellate Streblomastix strix and complex community of Bacteroidetes bacteria on its surface.</title>
        <authorList>
            <person name="Treitli S.C."/>
            <person name="Kolisko M."/>
            <person name="Husnik F."/>
            <person name="Keeling P."/>
            <person name="Hampl V."/>
        </authorList>
    </citation>
    <scope>NUCLEOTIDE SEQUENCE</scope>
    <source>
        <strain evidence="1">STM</strain>
    </source>
</reference>
<name>A0A5J4RD80_9ZZZZ</name>
<gene>
    <name evidence="1" type="ORF">EZS27_019775</name>
</gene>
<dbReference type="EMBL" id="SNRY01001346">
    <property type="protein sequence ID" value="KAA6331642.1"/>
    <property type="molecule type" value="Genomic_DNA"/>
</dbReference>
<comment type="caution">
    <text evidence="1">The sequence shown here is derived from an EMBL/GenBank/DDBJ whole genome shotgun (WGS) entry which is preliminary data.</text>
</comment>
<evidence type="ECO:0000313" key="1">
    <source>
        <dbReference type="EMBL" id="KAA6331642.1"/>
    </source>
</evidence>
<dbReference type="AlphaFoldDB" id="A0A5J4RD80"/>